<dbReference type="RefSeq" id="WP_284875711.1">
    <property type="nucleotide sequence ID" value="NZ_CP126970.1"/>
</dbReference>
<keyword evidence="3" id="KW-0378">Hydrolase</keyword>
<dbReference type="InterPro" id="IPR012337">
    <property type="entry name" value="RNaseH-like_sf"/>
</dbReference>
<dbReference type="InterPro" id="IPR013520">
    <property type="entry name" value="Ribonucl_H"/>
</dbReference>
<dbReference type="SUPFAM" id="SSF53098">
    <property type="entry name" value="Ribonuclease H-like"/>
    <property type="match status" value="1"/>
</dbReference>
<feature type="compositionally biased region" description="Basic residues" evidence="1">
    <location>
        <begin position="139"/>
        <end position="157"/>
    </location>
</feature>
<feature type="region of interest" description="Disordered" evidence="1">
    <location>
        <begin position="1"/>
        <end position="25"/>
    </location>
</feature>
<keyword evidence="3" id="KW-0269">Exonuclease</keyword>
<organism evidence="3 4">
    <name type="scientific">Corynebacterium suedekumii</name>
    <dbReference type="NCBI Taxonomy" id="3049801"/>
    <lineage>
        <taxon>Bacteria</taxon>
        <taxon>Bacillati</taxon>
        <taxon>Actinomycetota</taxon>
        <taxon>Actinomycetes</taxon>
        <taxon>Mycobacteriales</taxon>
        <taxon>Corynebacteriaceae</taxon>
        <taxon>Corynebacterium</taxon>
    </lineage>
</organism>
<dbReference type="CDD" id="cd06127">
    <property type="entry name" value="DEDDh"/>
    <property type="match status" value="1"/>
</dbReference>
<evidence type="ECO:0000313" key="4">
    <source>
        <dbReference type="Proteomes" id="UP001238805"/>
    </source>
</evidence>
<keyword evidence="3" id="KW-0540">Nuclease</keyword>
<keyword evidence="4" id="KW-1185">Reference proteome</keyword>
<dbReference type="GO" id="GO:0004527">
    <property type="term" value="F:exonuclease activity"/>
    <property type="evidence" value="ECO:0007669"/>
    <property type="project" value="UniProtKB-KW"/>
</dbReference>
<proteinExistence type="predicted"/>
<feature type="domain" description="Exonuclease" evidence="2">
    <location>
        <begin position="40"/>
        <end position="135"/>
    </location>
</feature>
<dbReference type="EMBL" id="CP126970">
    <property type="protein sequence ID" value="WIM71138.1"/>
    <property type="molecule type" value="Genomic_DNA"/>
</dbReference>
<evidence type="ECO:0000313" key="3">
    <source>
        <dbReference type="EMBL" id="WIM71138.1"/>
    </source>
</evidence>
<reference evidence="3 4" key="1">
    <citation type="submission" date="2023-05" db="EMBL/GenBank/DDBJ databases">
        <title>Corynebacterium suedekumii sp. nov. and Corynebacterium breve sp. nov. isolated from raw cow's milk.</title>
        <authorList>
            <person name="Baer M.K."/>
            <person name="Mehl L."/>
            <person name="Hellmuth R."/>
            <person name="Marke G."/>
            <person name="Lipski A."/>
        </authorList>
    </citation>
    <scope>NUCLEOTIDE SEQUENCE [LARGE SCALE GENOMIC DNA]</scope>
    <source>
        <strain evidence="3 4">LM112</strain>
    </source>
</reference>
<feature type="compositionally biased region" description="Polar residues" evidence="1">
    <location>
        <begin position="1"/>
        <end position="17"/>
    </location>
</feature>
<gene>
    <name evidence="3" type="ORF">QP029_04915</name>
</gene>
<dbReference type="Gene3D" id="3.30.420.10">
    <property type="entry name" value="Ribonuclease H-like superfamily/Ribonuclease H"/>
    <property type="match status" value="1"/>
</dbReference>
<dbReference type="Proteomes" id="UP001238805">
    <property type="component" value="Chromosome"/>
</dbReference>
<accession>A0ABY8VR55</accession>
<feature type="region of interest" description="Disordered" evidence="1">
    <location>
        <begin position="134"/>
        <end position="157"/>
    </location>
</feature>
<name>A0ABY8VR55_9CORY</name>
<dbReference type="NCBIfam" id="NF004112">
    <property type="entry name" value="PRK05601.1"/>
    <property type="match status" value="1"/>
</dbReference>
<dbReference type="InterPro" id="IPR036397">
    <property type="entry name" value="RNaseH_sf"/>
</dbReference>
<sequence>MTDTNGTAEQAPGQQEQSEQDARHAAVAAHPFVAVTIQSTGIHPSTGRLVSVDAVTFDADGEIGEEFHAVINPGSDPGPHHFHGLTHEEVAAGQRFSQVLRTLDRLIDDRTLIVHNSPRVWGFIVSEARRTMNAAARANRSRGRGRGRGRRRRQRVGHVPRPAAIVDTLASARRQEIAFEDTRLGGLATALGIPDASPVATVDRAQVPEEETSREQSLLLIDVHETLREQGPLCEREPSELRADRFGLQRTHVRVDAVEAPRPHPNPGVYVPGRSLVQGMEVVVAPEIEMDPNDIIEACLREELAYSEKLTRQTSVVVCNKTTDLRGKAMHAVRKGIPLLSDVAFMAAVERGVTPAGR</sequence>
<dbReference type="Pfam" id="PF00929">
    <property type="entry name" value="RNase_T"/>
    <property type="match status" value="1"/>
</dbReference>
<protein>
    <submittedName>
        <fullName evidence="3">Exonuclease domain-containing protein</fullName>
    </submittedName>
</protein>
<evidence type="ECO:0000256" key="1">
    <source>
        <dbReference type="SAM" id="MobiDB-lite"/>
    </source>
</evidence>
<evidence type="ECO:0000259" key="2">
    <source>
        <dbReference type="Pfam" id="PF00929"/>
    </source>
</evidence>